<evidence type="ECO:0000313" key="1">
    <source>
        <dbReference type="EMBL" id="JAD98599.1"/>
    </source>
</evidence>
<reference evidence="1" key="2">
    <citation type="journal article" date="2015" name="Data Brief">
        <title>Shoot transcriptome of the giant reed, Arundo donax.</title>
        <authorList>
            <person name="Barrero R.A."/>
            <person name="Guerrero F.D."/>
            <person name="Moolhuijzen P."/>
            <person name="Goolsby J.A."/>
            <person name="Tidwell J."/>
            <person name="Bellgard S.E."/>
            <person name="Bellgard M.I."/>
        </authorList>
    </citation>
    <scope>NUCLEOTIDE SEQUENCE</scope>
    <source>
        <tissue evidence="1">Shoot tissue taken approximately 20 cm above the soil surface</tissue>
    </source>
</reference>
<reference evidence="1" key="1">
    <citation type="submission" date="2014-09" db="EMBL/GenBank/DDBJ databases">
        <authorList>
            <person name="Magalhaes I.L.F."/>
            <person name="Oliveira U."/>
            <person name="Santos F.R."/>
            <person name="Vidigal T.H.D.A."/>
            <person name="Brescovit A.D."/>
            <person name="Santos A.J."/>
        </authorList>
    </citation>
    <scope>NUCLEOTIDE SEQUENCE</scope>
    <source>
        <tissue evidence="1">Shoot tissue taken approximately 20 cm above the soil surface</tissue>
    </source>
</reference>
<sequence length="34" mass="3932">MSMNLNTSILFPNAPVFRKALLCHKKEHHINVLN</sequence>
<name>A0A0A9ED19_ARUDO</name>
<proteinExistence type="predicted"/>
<dbReference type="AlphaFoldDB" id="A0A0A9ED19"/>
<accession>A0A0A9ED19</accession>
<dbReference type="EMBL" id="GBRH01199296">
    <property type="protein sequence ID" value="JAD98599.1"/>
    <property type="molecule type" value="Transcribed_RNA"/>
</dbReference>
<organism evidence="1">
    <name type="scientific">Arundo donax</name>
    <name type="common">Giant reed</name>
    <name type="synonym">Donax arundinaceus</name>
    <dbReference type="NCBI Taxonomy" id="35708"/>
    <lineage>
        <taxon>Eukaryota</taxon>
        <taxon>Viridiplantae</taxon>
        <taxon>Streptophyta</taxon>
        <taxon>Embryophyta</taxon>
        <taxon>Tracheophyta</taxon>
        <taxon>Spermatophyta</taxon>
        <taxon>Magnoliopsida</taxon>
        <taxon>Liliopsida</taxon>
        <taxon>Poales</taxon>
        <taxon>Poaceae</taxon>
        <taxon>PACMAD clade</taxon>
        <taxon>Arundinoideae</taxon>
        <taxon>Arundineae</taxon>
        <taxon>Arundo</taxon>
    </lineage>
</organism>
<protein>
    <submittedName>
        <fullName evidence="1">Uncharacterized protein</fullName>
    </submittedName>
</protein>